<keyword evidence="4" id="KW-1185">Reference proteome</keyword>
<evidence type="ECO:0000313" key="3">
    <source>
        <dbReference type="EMBL" id="RKF06122.1"/>
    </source>
</evidence>
<evidence type="ECO:0000313" key="4">
    <source>
        <dbReference type="Proteomes" id="UP000246132"/>
    </source>
</evidence>
<keyword evidence="1" id="KW-0732">Signal</keyword>
<evidence type="ECO:0000256" key="1">
    <source>
        <dbReference type="SAM" id="SignalP"/>
    </source>
</evidence>
<feature type="domain" description="DUF4424" evidence="2">
    <location>
        <begin position="20"/>
        <end position="325"/>
    </location>
</feature>
<dbReference type="Gene3D" id="2.60.40.3680">
    <property type="match status" value="2"/>
</dbReference>
<organism evidence="3 4">
    <name type="scientific">Oceaniradius stylonematis</name>
    <dbReference type="NCBI Taxonomy" id="2184161"/>
    <lineage>
        <taxon>Bacteria</taxon>
        <taxon>Pseudomonadati</taxon>
        <taxon>Pseudomonadota</taxon>
        <taxon>Alphaproteobacteria</taxon>
        <taxon>Hyphomicrobiales</taxon>
        <taxon>Ahrensiaceae</taxon>
        <taxon>Oceaniradius</taxon>
    </lineage>
</organism>
<dbReference type="AlphaFoldDB" id="A0A3A8A783"/>
<dbReference type="EMBL" id="QFWV02000008">
    <property type="protein sequence ID" value="RKF06122.1"/>
    <property type="molecule type" value="Genomic_DNA"/>
</dbReference>
<reference evidence="3 4" key="1">
    <citation type="journal article" date="2018" name="Int. J. Syst. Bacteriol.">
        <title>Oceaniradius stylonemae gen. nov., sp. nov., isolated from a red alga, Stylonema cornu-cervi.</title>
        <authorList>
            <person name="Jeong S."/>
        </authorList>
    </citation>
    <scope>NUCLEOTIDE SEQUENCE [LARGE SCALE GENOMIC DNA]</scope>
    <source>
        <strain evidence="3 4">StC1</strain>
    </source>
</reference>
<sequence length="331" mass="35384">MLRYLLAFGLLAGSTGGATANDSVAEIGAGGLVLGRSDVVSIESETLYLSMDQVRVDYLFRNNSADDVETIVAFPMPDIAFNPYEGNSIPVEDDNFLGFTVEVDGMPVTPELQQRAVSAGGIDITGLLTGAGVPIAPYDAYEIDMSGVAPADLATMKAAGAVEMAVATDGTTPTGMAYPRWTVESAYHWTMTFPANAEVKVRHTYTPAVGGAAGVFFLMEGAGSALYADYEKRYCIDAPFVNGAKRRLESADADSGPYYTESWLSYVLTTGANWAGPIKRFRLVVDKGSTGNLVSFCGEGVSKTGPTTFEMVKDDFWPERDLDVLFIVANR</sequence>
<protein>
    <submittedName>
        <fullName evidence="3">DUF4424 domain-containing protein</fullName>
    </submittedName>
</protein>
<dbReference type="Proteomes" id="UP000246132">
    <property type="component" value="Unassembled WGS sequence"/>
</dbReference>
<feature type="chain" id="PRO_5018608325" evidence="1">
    <location>
        <begin position="21"/>
        <end position="331"/>
    </location>
</feature>
<dbReference type="InterPro" id="IPR025538">
    <property type="entry name" value="DUF4424"/>
</dbReference>
<name>A0A3A8A783_9HYPH</name>
<evidence type="ECO:0000259" key="2">
    <source>
        <dbReference type="Pfam" id="PF14415"/>
    </source>
</evidence>
<dbReference type="OrthoDB" id="7299818at2"/>
<gene>
    <name evidence="3" type="ORF">DEM25_014305</name>
</gene>
<accession>A0A3A8A783</accession>
<dbReference type="Pfam" id="PF14415">
    <property type="entry name" value="DUF4424"/>
    <property type="match status" value="1"/>
</dbReference>
<feature type="signal peptide" evidence="1">
    <location>
        <begin position="1"/>
        <end position="20"/>
    </location>
</feature>
<comment type="caution">
    <text evidence="3">The sequence shown here is derived from an EMBL/GenBank/DDBJ whole genome shotgun (WGS) entry which is preliminary data.</text>
</comment>
<proteinExistence type="predicted"/>